<sequence>MGWGKTLPMLPYGAEFFKSRKLYQEFLTRPLCANYTDIQLVHAHVALRNLLKTPENFSSHISQFSGGVVVELDYGHRIIDDDDPYVSHTKEINRMVQLVGQAGSHPIDIFPFLQFLPAWFPGAGFIKSGQGNVYSRNVLEMLKSRPVEEVERSLVEDTASPSFLATNLETLRRENPGDTEALDILKNAALEFYVAGAETTSSTIEIILFALLLHPEVQARAQKEVDNVLGQKRLPDFGDRENIPYIEHLIQEGIRCMTKDEQTYQNPQEFTPERFIPSPEGRGEPYASHIFGFGRRVCPGRHLAEASVWIFVATFIAAFEIVPIQDENGHDMIPKTEFIENVAR</sequence>
<evidence type="ECO:0000256" key="1">
    <source>
        <dbReference type="ARBA" id="ARBA00001971"/>
    </source>
</evidence>
<keyword evidence="6" id="KW-0812">Transmembrane</keyword>
<keyword evidence="8" id="KW-1133">Transmembrane helix</keyword>
<dbReference type="AlphaFoldDB" id="A0AAD5Y912"/>
<dbReference type="PRINTS" id="PR00463">
    <property type="entry name" value="EP450I"/>
</dbReference>
<evidence type="ECO:0000256" key="4">
    <source>
        <dbReference type="ARBA" id="ARBA00010617"/>
    </source>
</evidence>
<accession>A0AAD5Y912</accession>
<keyword evidence="7 13" id="KW-0479">Metal-binding</keyword>
<keyword evidence="10 13" id="KW-0408">Iron</keyword>
<evidence type="ECO:0000313" key="16">
    <source>
        <dbReference type="Proteomes" id="UP001212997"/>
    </source>
</evidence>
<dbReference type="Pfam" id="PF00067">
    <property type="entry name" value="p450"/>
    <property type="match status" value="2"/>
</dbReference>
<dbReference type="PANTHER" id="PTHR46300">
    <property type="entry name" value="P450, PUTATIVE (EUROFUNG)-RELATED-RELATED"/>
    <property type="match status" value="1"/>
</dbReference>
<evidence type="ECO:0000256" key="3">
    <source>
        <dbReference type="ARBA" id="ARBA00005179"/>
    </source>
</evidence>
<dbReference type="SUPFAM" id="SSF48264">
    <property type="entry name" value="Cytochrome P450"/>
    <property type="match status" value="1"/>
</dbReference>
<name>A0AAD5Y912_9APHY</name>
<comment type="similarity">
    <text evidence="4 14">Belongs to the cytochrome P450 family.</text>
</comment>
<dbReference type="PANTHER" id="PTHR46300:SF7">
    <property type="entry name" value="P450, PUTATIVE (EUROFUNG)-RELATED"/>
    <property type="match status" value="1"/>
</dbReference>
<evidence type="ECO:0000256" key="13">
    <source>
        <dbReference type="PIRSR" id="PIRSR602401-1"/>
    </source>
</evidence>
<reference evidence="15" key="1">
    <citation type="submission" date="2022-07" db="EMBL/GenBank/DDBJ databases">
        <title>Genome Sequence of Physisporinus lineatus.</title>
        <authorList>
            <person name="Buettner E."/>
        </authorList>
    </citation>
    <scope>NUCLEOTIDE SEQUENCE</scope>
    <source>
        <strain evidence="15">VT162</strain>
    </source>
</reference>
<dbReference type="Proteomes" id="UP001212997">
    <property type="component" value="Unassembled WGS sequence"/>
</dbReference>
<protein>
    <recommendedName>
        <fullName evidence="17">Cytochrome P450</fullName>
    </recommendedName>
</protein>
<dbReference type="EMBL" id="JANAWD010000640">
    <property type="protein sequence ID" value="KAJ3477027.1"/>
    <property type="molecule type" value="Genomic_DNA"/>
</dbReference>
<dbReference type="PRINTS" id="PR00385">
    <property type="entry name" value="P450"/>
</dbReference>
<gene>
    <name evidence="15" type="ORF">NLI96_g10748</name>
</gene>
<keyword evidence="11 14" id="KW-0503">Monooxygenase</keyword>
<dbReference type="InterPro" id="IPR002401">
    <property type="entry name" value="Cyt_P450_E_grp-I"/>
</dbReference>
<keyword evidence="16" id="KW-1185">Reference proteome</keyword>
<dbReference type="Gene3D" id="1.10.630.10">
    <property type="entry name" value="Cytochrome P450"/>
    <property type="match status" value="2"/>
</dbReference>
<evidence type="ECO:0000256" key="7">
    <source>
        <dbReference type="ARBA" id="ARBA00022723"/>
    </source>
</evidence>
<evidence type="ECO:0008006" key="17">
    <source>
        <dbReference type="Google" id="ProtNLM"/>
    </source>
</evidence>
<feature type="binding site" description="axial binding residue" evidence="13">
    <location>
        <position position="298"/>
    </location>
    <ligand>
        <name>heme</name>
        <dbReference type="ChEBI" id="CHEBI:30413"/>
    </ligand>
    <ligandPart>
        <name>Fe</name>
        <dbReference type="ChEBI" id="CHEBI:18248"/>
    </ligandPart>
</feature>
<evidence type="ECO:0000256" key="9">
    <source>
        <dbReference type="ARBA" id="ARBA00023002"/>
    </source>
</evidence>
<evidence type="ECO:0000256" key="14">
    <source>
        <dbReference type="RuleBase" id="RU000461"/>
    </source>
</evidence>
<dbReference type="InterPro" id="IPR001128">
    <property type="entry name" value="Cyt_P450"/>
</dbReference>
<dbReference type="InterPro" id="IPR050364">
    <property type="entry name" value="Cytochrome_P450_fung"/>
</dbReference>
<dbReference type="GO" id="GO:0016705">
    <property type="term" value="F:oxidoreductase activity, acting on paired donors, with incorporation or reduction of molecular oxygen"/>
    <property type="evidence" value="ECO:0007669"/>
    <property type="project" value="InterPro"/>
</dbReference>
<dbReference type="PROSITE" id="PS00086">
    <property type="entry name" value="CYTOCHROME_P450"/>
    <property type="match status" value="1"/>
</dbReference>
<evidence type="ECO:0000256" key="8">
    <source>
        <dbReference type="ARBA" id="ARBA00022989"/>
    </source>
</evidence>
<comment type="caution">
    <text evidence="15">The sequence shown here is derived from an EMBL/GenBank/DDBJ whole genome shotgun (WGS) entry which is preliminary data.</text>
</comment>
<evidence type="ECO:0000256" key="6">
    <source>
        <dbReference type="ARBA" id="ARBA00022692"/>
    </source>
</evidence>
<comment type="pathway">
    <text evidence="3">Secondary metabolite biosynthesis.</text>
</comment>
<dbReference type="InterPro" id="IPR017972">
    <property type="entry name" value="Cyt_P450_CS"/>
</dbReference>
<evidence type="ECO:0000313" key="15">
    <source>
        <dbReference type="EMBL" id="KAJ3477027.1"/>
    </source>
</evidence>
<evidence type="ECO:0000256" key="12">
    <source>
        <dbReference type="ARBA" id="ARBA00023136"/>
    </source>
</evidence>
<comment type="subcellular location">
    <subcellularLocation>
        <location evidence="2">Membrane</location>
        <topology evidence="2">Single-pass membrane protein</topology>
    </subcellularLocation>
</comment>
<proteinExistence type="inferred from homology"/>
<dbReference type="GO" id="GO:0020037">
    <property type="term" value="F:heme binding"/>
    <property type="evidence" value="ECO:0007669"/>
    <property type="project" value="InterPro"/>
</dbReference>
<dbReference type="GO" id="GO:0005506">
    <property type="term" value="F:iron ion binding"/>
    <property type="evidence" value="ECO:0007669"/>
    <property type="project" value="InterPro"/>
</dbReference>
<keyword evidence="9 14" id="KW-0560">Oxidoreductase</keyword>
<keyword evidence="12" id="KW-0472">Membrane</keyword>
<evidence type="ECO:0000256" key="2">
    <source>
        <dbReference type="ARBA" id="ARBA00004167"/>
    </source>
</evidence>
<organism evidence="15 16">
    <name type="scientific">Meripilus lineatus</name>
    <dbReference type="NCBI Taxonomy" id="2056292"/>
    <lineage>
        <taxon>Eukaryota</taxon>
        <taxon>Fungi</taxon>
        <taxon>Dikarya</taxon>
        <taxon>Basidiomycota</taxon>
        <taxon>Agaricomycotina</taxon>
        <taxon>Agaricomycetes</taxon>
        <taxon>Polyporales</taxon>
        <taxon>Meripilaceae</taxon>
        <taxon>Meripilus</taxon>
    </lineage>
</organism>
<dbReference type="InterPro" id="IPR036396">
    <property type="entry name" value="Cyt_P450_sf"/>
</dbReference>
<evidence type="ECO:0000256" key="5">
    <source>
        <dbReference type="ARBA" id="ARBA00022617"/>
    </source>
</evidence>
<comment type="cofactor">
    <cofactor evidence="1 13">
        <name>heme</name>
        <dbReference type="ChEBI" id="CHEBI:30413"/>
    </cofactor>
</comment>
<evidence type="ECO:0000256" key="10">
    <source>
        <dbReference type="ARBA" id="ARBA00023004"/>
    </source>
</evidence>
<dbReference type="GO" id="GO:0016020">
    <property type="term" value="C:membrane"/>
    <property type="evidence" value="ECO:0007669"/>
    <property type="project" value="UniProtKB-SubCell"/>
</dbReference>
<dbReference type="GO" id="GO:0004497">
    <property type="term" value="F:monooxygenase activity"/>
    <property type="evidence" value="ECO:0007669"/>
    <property type="project" value="UniProtKB-KW"/>
</dbReference>
<evidence type="ECO:0000256" key="11">
    <source>
        <dbReference type="ARBA" id="ARBA00023033"/>
    </source>
</evidence>
<keyword evidence="5 13" id="KW-0349">Heme</keyword>